<keyword evidence="15" id="KW-1185">Reference proteome</keyword>
<dbReference type="FunFam" id="1.10.630.10:FF:000126">
    <property type="entry name" value="Predicted protein"/>
    <property type="match status" value="1"/>
</dbReference>
<protein>
    <recommendedName>
        <fullName evidence="16">Cytochrome P450</fullName>
    </recommendedName>
</protein>
<evidence type="ECO:0000256" key="6">
    <source>
        <dbReference type="ARBA" id="ARBA00022723"/>
    </source>
</evidence>
<dbReference type="InterPro" id="IPR001128">
    <property type="entry name" value="Cyt_P450"/>
</dbReference>
<dbReference type="GO" id="GO:0004497">
    <property type="term" value="F:monooxygenase activity"/>
    <property type="evidence" value="ECO:0007669"/>
    <property type="project" value="UniProtKB-KW"/>
</dbReference>
<comment type="similarity">
    <text evidence="3 13">Belongs to the cytochrome P450 family.</text>
</comment>
<dbReference type="PROSITE" id="PS00086">
    <property type="entry name" value="CYTOCHROME_P450"/>
    <property type="match status" value="1"/>
</dbReference>
<proteinExistence type="inferred from homology"/>
<keyword evidence="11" id="KW-0472">Membrane</keyword>
<dbReference type="Gene3D" id="1.10.630.10">
    <property type="entry name" value="Cytochrome P450"/>
    <property type="match status" value="1"/>
</dbReference>
<dbReference type="Pfam" id="PF00067">
    <property type="entry name" value="p450"/>
    <property type="match status" value="1"/>
</dbReference>
<evidence type="ECO:0000256" key="2">
    <source>
        <dbReference type="ARBA" id="ARBA00004167"/>
    </source>
</evidence>
<comment type="caution">
    <text evidence="14">The sequence shown here is derived from an EMBL/GenBank/DDBJ whole genome shotgun (WGS) entry which is preliminary data.</text>
</comment>
<dbReference type="PANTHER" id="PTHR47953:SF19">
    <property type="entry name" value="OS06G0641600 PROTEIN"/>
    <property type="match status" value="1"/>
</dbReference>
<keyword evidence="5" id="KW-0812">Transmembrane</keyword>
<dbReference type="GO" id="GO:0005506">
    <property type="term" value="F:iron ion binding"/>
    <property type="evidence" value="ECO:0007669"/>
    <property type="project" value="InterPro"/>
</dbReference>
<evidence type="ECO:0000313" key="15">
    <source>
        <dbReference type="Proteomes" id="UP001367508"/>
    </source>
</evidence>
<evidence type="ECO:0000256" key="9">
    <source>
        <dbReference type="ARBA" id="ARBA00023004"/>
    </source>
</evidence>
<evidence type="ECO:0000256" key="1">
    <source>
        <dbReference type="ARBA" id="ARBA00001971"/>
    </source>
</evidence>
<evidence type="ECO:0000256" key="11">
    <source>
        <dbReference type="ARBA" id="ARBA00023136"/>
    </source>
</evidence>
<dbReference type="GO" id="GO:0016705">
    <property type="term" value="F:oxidoreductase activity, acting on paired donors, with incorporation or reduction of molecular oxygen"/>
    <property type="evidence" value="ECO:0007669"/>
    <property type="project" value="InterPro"/>
</dbReference>
<keyword evidence="4 12" id="KW-0349">Heme</keyword>
<keyword evidence="7" id="KW-1133">Transmembrane helix</keyword>
<feature type="binding site" description="axial binding residue" evidence="12">
    <location>
        <position position="148"/>
    </location>
    <ligand>
        <name>heme</name>
        <dbReference type="ChEBI" id="CHEBI:30413"/>
    </ligand>
    <ligandPart>
        <name>Fe</name>
        <dbReference type="ChEBI" id="CHEBI:18248"/>
    </ligandPart>
</feature>
<dbReference type="SUPFAM" id="SSF48264">
    <property type="entry name" value="Cytochrome P450"/>
    <property type="match status" value="1"/>
</dbReference>
<evidence type="ECO:0000256" key="4">
    <source>
        <dbReference type="ARBA" id="ARBA00022617"/>
    </source>
</evidence>
<keyword evidence="10 13" id="KW-0503">Monooxygenase</keyword>
<evidence type="ECO:0000256" key="8">
    <source>
        <dbReference type="ARBA" id="ARBA00023002"/>
    </source>
</evidence>
<dbReference type="EMBL" id="JAYMYQ010000011">
    <property type="protein sequence ID" value="KAK7305221.1"/>
    <property type="molecule type" value="Genomic_DNA"/>
</dbReference>
<evidence type="ECO:0000256" key="5">
    <source>
        <dbReference type="ARBA" id="ARBA00022692"/>
    </source>
</evidence>
<dbReference type="PANTHER" id="PTHR47953">
    <property type="entry name" value="OS08G0105600 PROTEIN"/>
    <property type="match status" value="1"/>
</dbReference>
<evidence type="ECO:0000256" key="7">
    <source>
        <dbReference type="ARBA" id="ARBA00022989"/>
    </source>
</evidence>
<evidence type="ECO:0000256" key="12">
    <source>
        <dbReference type="PIRSR" id="PIRSR602401-1"/>
    </source>
</evidence>
<dbReference type="Proteomes" id="UP001367508">
    <property type="component" value="Unassembled WGS sequence"/>
</dbReference>
<sequence>MILKDIFGGGSDTSSTTITWAMTEMTKNPRIMEKVQAEVREAFAKEGQPIESGMENLKYLKCVVKETLRLHPPGPLLLPRECGQACEINGYHIPMKSKVIINAWAIGRDPKHWIDPERFYPERFMESSVDYKGNHFEFIPFGSGRRMCPGITFGLTNVENALALLMYHFDWKLPNGMKNEDLDMTEIFGMTVSRKDDLYLIPKTYHP</sequence>
<dbReference type="PRINTS" id="PR00385">
    <property type="entry name" value="P450"/>
</dbReference>
<gene>
    <name evidence="14" type="ORF">VNO77_43123</name>
</gene>
<evidence type="ECO:0008006" key="16">
    <source>
        <dbReference type="Google" id="ProtNLM"/>
    </source>
</evidence>
<dbReference type="InterPro" id="IPR017972">
    <property type="entry name" value="Cyt_P450_CS"/>
</dbReference>
<dbReference type="GO" id="GO:0016020">
    <property type="term" value="C:membrane"/>
    <property type="evidence" value="ECO:0007669"/>
    <property type="project" value="UniProtKB-SubCell"/>
</dbReference>
<dbReference type="AlphaFoldDB" id="A0AAN9JW91"/>
<organism evidence="14 15">
    <name type="scientific">Canavalia gladiata</name>
    <name type="common">Sword bean</name>
    <name type="synonym">Dolichos gladiatus</name>
    <dbReference type="NCBI Taxonomy" id="3824"/>
    <lineage>
        <taxon>Eukaryota</taxon>
        <taxon>Viridiplantae</taxon>
        <taxon>Streptophyta</taxon>
        <taxon>Embryophyta</taxon>
        <taxon>Tracheophyta</taxon>
        <taxon>Spermatophyta</taxon>
        <taxon>Magnoliopsida</taxon>
        <taxon>eudicotyledons</taxon>
        <taxon>Gunneridae</taxon>
        <taxon>Pentapetalae</taxon>
        <taxon>rosids</taxon>
        <taxon>fabids</taxon>
        <taxon>Fabales</taxon>
        <taxon>Fabaceae</taxon>
        <taxon>Papilionoideae</taxon>
        <taxon>50 kb inversion clade</taxon>
        <taxon>NPAAA clade</taxon>
        <taxon>indigoferoid/millettioid clade</taxon>
        <taxon>Phaseoleae</taxon>
        <taxon>Canavalia</taxon>
    </lineage>
</organism>
<evidence type="ECO:0000313" key="14">
    <source>
        <dbReference type="EMBL" id="KAK7305221.1"/>
    </source>
</evidence>
<evidence type="ECO:0000256" key="3">
    <source>
        <dbReference type="ARBA" id="ARBA00010617"/>
    </source>
</evidence>
<comment type="cofactor">
    <cofactor evidence="1 12">
        <name>heme</name>
        <dbReference type="ChEBI" id="CHEBI:30413"/>
    </cofactor>
</comment>
<evidence type="ECO:0000256" key="10">
    <source>
        <dbReference type="ARBA" id="ARBA00023033"/>
    </source>
</evidence>
<dbReference type="InterPro" id="IPR002401">
    <property type="entry name" value="Cyt_P450_E_grp-I"/>
</dbReference>
<keyword evidence="6 12" id="KW-0479">Metal-binding</keyword>
<keyword evidence="8 13" id="KW-0560">Oxidoreductase</keyword>
<dbReference type="InterPro" id="IPR052306">
    <property type="entry name" value="CYP450_71D"/>
</dbReference>
<keyword evidence="9 12" id="KW-0408">Iron</keyword>
<dbReference type="GO" id="GO:0020037">
    <property type="term" value="F:heme binding"/>
    <property type="evidence" value="ECO:0007669"/>
    <property type="project" value="InterPro"/>
</dbReference>
<comment type="subcellular location">
    <subcellularLocation>
        <location evidence="2">Membrane</location>
        <topology evidence="2">Single-pass membrane protein</topology>
    </subcellularLocation>
</comment>
<evidence type="ECO:0000256" key="13">
    <source>
        <dbReference type="RuleBase" id="RU000461"/>
    </source>
</evidence>
<dbReference type="InterPro" id="IPR036396">
    <property type="entry name" value="Cyt_P450_sf"/>
</dbReference>
<reference evidence="14 15" key="1">
    <citation type="submission" date="2024-01" db="EMBL/GenBank/DDBJ databases">
        <title>The genomes of 5 underutilized Papilionoideae crops provide insights into root nodulation and disease resistanc.</title>
        <authorList>
            <person name="Jiang F."/>
        </authorList>
    </citation>
    <scope>NUCLEOTIDE SEQUENCE [LARGE SCALE GENOMIC DNA]</scope>
    <source>
        <strain evidence="14">LVBAO_FW01</strain>
        <tissue evidence="14">Leaves</tissue>
    </source>
</reference>
<name>A0AAN9JW91_CANGL</name>
<accession>A0AAN9JW91</accession>
<dbReference type="PRINTS" id="PR00463">
    <property type="entry name" value="EP450I"/>
</dbReference>